<dbReference type="NCBIfam" id="TIGR02532">
    <property type="entry name" value="IV_pilin_GFxxxE"/>
    <property type="match status" value="1"/>
</dbReference>
<sequence length="130" mass="14123">MQLLKRQHPPHESTSGFTIVELMVALVVLGVGICPVGSLFVFSQHHSAYSPDETVADPPTLETRVKIPNGNLHDLTTTYASIAAANVESSGIQAAQVRLALSKMGMGRGEEDDNFWFRQHLPPARQYAPG</sequence>
<keyword evidence="1" id="KW-1133">Transmembrane helix</keyword>
<evidence type="ECO:0000256" key="1">
    <source>
        <dbReference type="SAM" id="Phobius"/>
    </source>
</evidence>
<reference evidence="2 3" key="1">
    <citation type="submission" date="2024-09" db="EMBL/GenBank/DDBJ databases">
        <authorList>
            <person name="D'Angelo T."/>
        </authorList>
    </citation>
    <scope>NUCLEOTIDE SEQUENCE [LARGE SCALE GENOMIC DNA]</scope>
    <source>
        <strain evidence="2">SAG AM-320-E07</strain>
    </source>
</reference>
<dbReference type="EMBL" id="JBHPKH010000094">
    <property type="protein sequence ID" value="MFC1573202.1"/>
    <property type="molecule type" value="Genomic_DNA"/>
</dbReference>
<name>A0ABV6YLI4_UNCEI</name>
<proteinExistence type="predicted"/>
<keyword evidence="1" id="KW-0812">Transmembrane</keyword>
<evidence type="ECO:0000313" key="2">
    <source>
        <dbReference type="EMBL" id="MFC1573202.1"/>
    </source>
</evidence>
<organism evidence="2 3">
    <name type="scientific">Eiseniibacteriota bacterium</name>
    <dbReference type="NCBI Taxonomy" id="2212470"/>
    <lineage>
        <taxon>Bacteria</taxon>
        <taxon>Candidatus Eiseniibacteriota</taxon>
    </lineage>
</organism>
<comment type="caution">
    <text evidence="2">The sequence shown here is derived from an EMBL/GenBank/DDBJ whole genome shotgun (WGS) entry which is preliminary data.</text>
</comment>
<evidence type="ECO:0000313" key="3">
    <source>
        <dbReference type="Proteomes" id="UP001593833"/>
    </source>
</evidence>
<keyword evidence="1" id="KW-0472">Membrane</keyword>
<dbReference type="Proteomes" id="UP001593833">
    <property type="component" value="Unassembled WGS sequence"/>
</dbReference>
<dbReference type="InterPro" id="IPR012902">
    <property type="entry name" value="N_methyl_site"/>
</dbReference>
<keyword evidence="3" id="KW-1185">Reference proteome</keyword>
<protein>
    <submittedName>
        <fullName evidence="2">Prepilin-type N-terminal cleavage/methylation domain-containing protein</fullName>
    </submittedName>
</protein>
<gene>
    <name evidence="2" type="ORF">ACFL6M_06345</name>
</gene>
<dbReference type="Pfam" id="PF07963">
    <property type="entry name" value="N_methyl"/>
    <property type="match status" value="1"/>
</dbReference>
<accession>A0ABV6YLI4</accession>
<feature type="transmembrane region" description="Helical" evidence="1">
    <location>
        <begin position="20"/>
        <end position="42"/>
    </location>
</feature>